<protein>
    <recommendedName>
        <fullName evidence="3">Phage tail protein</fullName>
    </recommendedName>
</protein>
<organism evidence="1 2">
    <name type="scientific">Actinoplanes oblitus</name>
    <dbReference type="NCBI Taxonomy" id="3040509"/>
    <lineage>
        <taxon>Bacteria</taxon>
        <taxon>Bacillati</taxon>
        <taxon>Actinomycetota</taxon>
        <taxon>Actinomycetes</taxon>
        <taxon>Micromonosporales</taxon>
        <taxon>Micromonosporaceae</taxon>
        <taxon>Actinoplanes</taxon>
    </lineage>
</organism>
<gene>
    <name evidence="1" type="ORF">ACTOB_001246</name>
</gene>
<evidence type="ECO:0008006" key="3">
    <source>
        <dbReference type="Google" id="ProtNLM"/>
    </source>
</evidence>
<dbReference type="RefSeq" id="WP_284919094.1">
    <property type="nucleotide sequence ID" value="NZ_CP126980.1"/>
</dbReference>
<name>A0ABY8WKU4_9ACTN</name>
<evidence type="ECO:0000313" key="1">
    <source>
        <dbReference type="EMBL" id="WIM97698.1"/>
    </source>
</evidence>
<proteinExistence type="predicted"/>
<reference evidence="1 2" key="1">
    <citation type="submission" date="2023-06" db="EMBL/GenBank/DDBJ databases">
        <authorList>
            <person name="Yushchuk O."/>
            <person name="Binda E."/>
            <person name="Ruckert-Reed C."/>
            <person name="Fedorenko V."/>
            <person name="Kalinowski J."/>
            <person name="Marinelli F."/>
        </authorList>
    </citation>
    <scope>NUCLEOTIDE SEQUENCE [LARGE SCALE GENOMIC DNA]</scope>
    <source>
        <strain evidence="1 2">NRRL 3884</strain>
    </source>
</reference>
<dbReference type="EMBL" id="CP126980">
    <property type="protein sequence ID" value="WIM97698.1"/>
    <property type="molecule type" value="Genomic_DNA"/>
</dbReference>
<evidence type="ECO:0000313" key="2">
    <source>
        <dbReference type="Proteomes" id="UP001240150"/>
    </source>
</evidence>
<accession>A0ABY8WKU4</accession>
<keyword evidence="2" id="KW-1185">Reference proteome</keyword>
<dbReference type="Proteomes" id="UP001240150">
    <property type="component" value="Chromosome"/>
</dbReference>
<sequence>MATGAYPTSVNVVTNELGYDASVLQPGDTVLQALADAKGDLVVATGADAFTRLPAGTNGHVLKAASGQSTGLQWAAQTDTTTLPNTSGTASAGTSLLGAPADHVHPASAFGAGDHGLLGWNFDPALSIGSTILGANGTLYLARIKVPKAITVTNLHVHCTSVGATLTTGRNFAALFTAAGARVASTVDQSTAWTSLGLQTMALTSAQAIAAGDYYVGFYGNGSTLPTFARGTSLSAANTGLAAPNFRFASADTGLTTAMPSNIGAQTALSVAYWVGLS</sequence>